<proteinExistence type="predicted"/>
<evidence type="ECO:0000313" key="2">
    <source>
        <dbReference type="EMBL" id="CAA9998305.1"/>
    </source>
</evidence>
<accession>A0A6H5G9A9</accession>
<sequence>MLHGFTFIAENTIPMNLSTVRFATFGARTTLRRVILAWLTENSDYAPQNNIEGDTATMPDSKHRVFWGRLGCPLLKIWIGGNSACHASIDCMGKGLDSVVRHRRHIKPLRKIQPTKCICYSQQILSPFPPYKGDENVTDCSDEKQLSSTNLARKRTGRGQ</sequence>
<protein>
    <submittedName>
        <fullName evidence="2">Uncharacterized protein</fullName>
    </submittedName>
</protein>
<name>A0A6H5G9A9_9HEMI</name>
<dbReference type="Proteomes" id="UP000479000">
    <property type="component" value="Unassembled WGS sequence"/>
</dbReference>
<dbReference type="AlphaFoldDB" id="A0A6H5G9A9"/>
<keyword evidence="3" id="KW-1185">Reference proteome</keyword>
<feature type="region of interest" description="Disordered" evidence="1">
    <location>
        <begin position="136"/>
        <end position="160"/>
    </location>
</feature>
<feature type="non-terminal residue" evidence="2">
    <location>
        <position position="160"/>
    </location>
</feature>
<organism evidence="2 3">
    <name type="scientific">Nesidiocoris tenuis</name>
    <dbReference type="NCBI Taxonomy" id="355587"/>
    <lineage>
        <taxon>Eukaryota</taxon>
        <taxon>Metazoa</taxon>
        <taxon>Ecdysozoa</taxon>
        <taxon>Arthropoda</taxon>
        <taxon>Hexapoda</taxon>
        <taxon>Insecta</taxon>
        <taxon>Pterygota</taxon>
        <taxon>Neoptera</taxon>
        <taxon>Paraneoptera</taxon>
        <taxon>Hemiptera</taxon>
        <taxon>Heteroptera</taxon>
        <taxon>Panheteroptera</taxon>
        <taxon>Cimicomorpha</taxon>
        <taxon>Miridae</taxon>
        <taxon>Dicyphina</taxon>
        <taxon>Nesidiocoris</taxon>
    </lineage>
</organism>
<reference evidence="2 3" key="1">
    <citation type="submission" date="2020-02" db="EMBL/GenBank/DDBJ databases">
        <authorList>
            <person name="Ferguson B K."/>
        </authorList>
    </citation>
    <scope>NUCLEOTIDE SEQUENCE [LARGE SCALE GENOMIC DNA]</scope>
</reference>
<evidence type="ECO:0000256" key="1">
    <source>
        <dbReference type="SAM" id="MobiDB-lite"/>
    </source>
</evidence>
<gene>
    <name evidence="2" type="ORF">NTEN_LOCUS4588</name>
</gene>
<evidence type="ECO:0000313" key="3">
    <source>
        <dbReference type="Proteomes" id="UP000479000"/>
    </source>
</evidence>
<dbReference type="EMBL" id="CADCXU010006757">
    <property type="protein sequence ID" value="CAA9998305.1"/>
    <property type="molecule type" value="Genomic_DNA"/>
</dbReference>